<evidence type="ECO:0000259" key="6">
    <source>
        <dbReference type="Pfam" id="PF01545"/>
    </source>
</evidence>
<feature type="domain" description="Cation efflux protein transmembrane" evidence="6">
    <location>
        <begin position="33"/>
        <end position="220"/>
    </location>
</feature>
<dbReference type="PANTHER" id="PTHR11562:SF17">
    <property type="entry name" value="RE54080P-RELATED"/>
    <property type="match status" value="1"/>
</dbReference>
<feature type="transmembrane region" description="Helical" evidence="5">
    <location>
        <begin position="135"/>
        <end position="155"/>
    </location>
</feature>
<dbReference type="InterPro" id="IPR050681">
    <property type="entry name" value="CDF/SLC30A"/>
</dbReference>
<evidence type="ECO:0000313" key="8">
    <source>
        <dbReference type="Proteomes" id="UP000006900"/>
    </source>
</evidence>
<dbReference type="PANTHER" id="PTHR11562">
    <property type="entry name" value="CATION EFFLUX PROTEIN/ ZINC TRANSPORTER"/>
    <property type="match status" value="1"/>
</dbReference>
<accession>A0A0H3MPE4</accession>
<protein>
    <submittedName>
        <fullName evidence="7">Cation-efflux transporter component</fullName>
    </submittedName>
</protein>
<dbReference type="Proteomes" id="UP000006900">
    <property type="component" value="Chromosome"/>
</dbReference>
<evidence type="ECO:0000256" key="4">
    <source>
        <dbReference type="ARBA" id="ARBA00023136"/>
    </source>
</evidence>
<dbReference type="InterPro" id="IPR002524">
    <property type="entry name" value="Cation_efflux"/>
</dbReference>
<dbReference type="GO" id="GO:0005886">
    <property type="term" value="C:plasma membrane"/>
    <property type="evidence" value="ECO:0007669"/>
    <property type="project" value="TreeGrafter"/>
</dbReference>
<feature type="transmembrane region" description="Helical" evidence="5">
    <location>
        <begin position="63"/>
        <end position="83"/>
    </location>
</feature>
<evidence type="ECO:0000256" key="2">
    <source>
        <dbReference type="ARBA" id="ARBA00022692"/>
    </source>
</evidence>
<keyword evidence="2 5" id="KW-0812">Transmembrane</keyword>
<evidence type="ECO:0000313" key="7">
    <source>
        <dbReference type="EMBL" id="CAR70376.1"/>
    </source>
</evidence>
<dbReference type="AlphaFoldDB" id="A0A0H3MPE4"/>
<dbReference type="EMBL" id="FM211192">
    <property type="protein sequence ID" value="CAR70376.1"/>
    <property type="molecule type" value="Genomic_DNA"/>
</dbReference>
<feature type="transmembrane region" description="Helical" evidence="5">
    <location>
        <begin position="104"/>
        <end position="123"/>
    </location>
</feature>
<dbReference type="Gene3D" id="1.20.1510.10">
    <property type="entry name" value="Cation efflux protein transmembrane domain"/>
    <property type="match status" value="1"/>
</dbReference>
<dbReference type="NCBIfam" id="TIGR01297">
    <property type="entry name" value="CDF"/>
    <property type="match status" value="1"/>
</dbReference>
<dbReference type="GO" id="GO:0005385">
    <property type="term" value="F:zinc ion transmembrane transporter activity"/>
    <property type="evidence" value="ECO:0007669"/>
    <property type="project" value="TreeGrafter"/>
</dbReference>
<comment type="subcellular location">
    <subcellularLocation>
        <location evidence="1">Membrane</location>
        <topology evidence="1">Multi-pass membrane protein</topology>
    </subcellularLocation>
</comment>
<reference evidence="7 8" key="1">
    <citation type="journal article" date="2009" name="Nat. Genet.">
        <title>Comparative genomic and phylogeographic analysis of Mycobacterium leprae.</title>
        <authorList>
            <person name="Monot M."/>
            <person name="Honore N."/>
            <person name="Garnier T."/>
            <person name="Zidane N."/>
            <person name="Sherafi D."/>
            <person name="Paniz-Mondolfi A."/>
            <person name="Matsuoka M."/>
            <person name="Taylor G.M."/>
            <person name="Donoghue H.D."/>
            <person name="Bouwman A."/>
            <person name="Mays S."/>
            <person name="Watson C."/>
            <person name="Lockwood D."/>
            <person name="Khamispour A."/>
            <person name="Dowlati Y."/>
            <person name="Jianping S."/>
            <person name="Rea T.H."/>
            <person name="Vera-Cabrera L."/>
            <person name="Stefani M.M."/>
            <person name="Banu S."/>
            <person name="Macdonald M."/>
            <person name="Sapkota B.R."/>
            <person name="Spencer J.S."/>
            <person name="Thomas J."/>
            <person name="Harshman K."/>
            <person name="Singh P."/>
            <person name="Busso P."/>
            <person name="Gattiker A."/>
            <person name="Rougemont J."/>
            <person name="Brennan P.J."/>
            <person name="Cole S.T."/>
        </authorList>
    </citation>
    <scope>NUCLEOTIDE SEQUENCE [LARGE SCALE GENOMIC DNA]</scope>
    <source>
        <strain evidence="8">Br4923</strain>
    </source>
</reference>
<evidence type="ECO:0000256" key="5">
    <source>
        <dbReference type="SAM" id="Phobius"/>
    </source>
</evidence>
<sequence>MQCMRKHAYIAHMGSGGSYTPAEAAIYRMIRRMIVAAAILMVFFGVELTIALLINSITLLADAGHMLTDVVAVFMGLAALVLAKHGHSAPNRPYSWHRAEVFTAMANAALLIGVATFILYEAIRRFKEAPYIPGMPIVVAALAGLVTNFVVAPLLRPHAEDSLAIKGAYMEAVADTVGNIGVLIAGVVTLTTHWPYADVVVAVLVALWVLPRAISLARAACGSFPNCRRPTIDVEALRSALGRRRRHRSARPARVNTFARRRYVPPRT</sequence>
<name>A0A0H3MPE4_MYCLB</name>
<feature type="transmembrane region" description="Helical" evidence="5">
    <location>
        <begin position="34"/>
        <end position="57"/>
    </location>
</feature>
<dbReference type="InterPro" id="IPR027469">
    <property type="entry name" value="Cation_efflux_TMD_sf"/>
</dbReference>
<dbReference type="Pfam" id="PF01545">
    <property type="entry name" value="Cation_efflux"/>
    <property type="match status" value="1"/>
</dbReference>
<feature type="transmembrane region" description="Helical" evidence="5">
    <location>
        <begin position="194"/>
        <end position="210"/>
    </location>
</feature>
<keyword evidence="4 5" id="KW-0472">Membrane</keyword>
<proteinExistence type="predicted"/>
<feature type="transmembrane region" description="Helical" evidence="5">
    <location>
        <begin position="167"/>
        <end position="188"/>
    </location>
</feature>
<keyword evidence="3 5" id="KW-1133">Transmembrane helix</keyword>
<dbReference type="SUPFAM" id="SSF161111">
    <property type="entry name" value="Cation efflux protein transmembrane domain-like"/>
    <property type="match status" value="1"/>
</dbReference>
<dbReference type="KEGG" id="mlb:MLBr00283"/>
<dbReference type="InterPro" id="IPR058533">
    <property type="entry name" value="Cation_efflux_TM"/>
</dbReference>
<organism evidence="7 8">
    <name type="scientific">Mycobacterium leprae (strain Br4923)</name>
    <dbReference type="NCBI Taxonomy" id="561304"/>
    <lineage>
        <taxon>Bacteria</taxon>
        <taxon>Bacillati</taxon>
        <taxon>Actinomycetota</taxon>
        <taxon>Actinomycetes</taxon>
        <taxon>Mycobacteriales</taxon>
        <taxon>Mycobacteriaceae</taxon>
        <taxon>Mycobacterium</taxon>
    </lineage>
</organism>
<dbReference type="HOGENOM" id="CLU_013430_0_0_11"/>
<gene>
    <name evidence="7" type="ordered locus">MLBr00283</name>
</gene>
<evidence type="ECO:0000256" key="1">
    <source>
        <dbReference type="ARBA" id="ARBA00004141"/>
    </source>
</evidence>
<evidence type="ECO:0000256" key="3">
    <source>
        <dbReference type="ARBA" id="ARBA00022989"/>
    </source>
</evidence>